<gene>
    <name evidence="3" type="ORF">JYQ75_00955</name>
</gene>
<evidence type="ECO:0000259" key="2">
    <source>
        <dbReference type="Pfam" id="PF13193"/>
    </source>
</evidence>
<evidence type="ECO:0000313" key="3">
    <source>
        <dbReference type="EMBL" id="MBP0055989.1"/>
    </source>
</evidence>
<dbReference type="Gene3D" id="3.30.300.30">
    <property type="match status" value="1"/>
</dbReference>
<dbReference type="Pfam" id="PF00501">
    <property type="entry name" value="AMP-binding"/>
    <property type="match status" value="1"/>
</dbReference>
<feature type="domain" description="AMP-binding enzyme C-terminal" evidence="2">
    <location>
        <begin position="508"/>
        <end position="588"/>
    </location>
</feature>
<name>A0ABS3ZGE2_9FIRM</name>
<dbReference type="InterPro" id="IPR000873">
    <property type="entry name" value="AMP-dep_synth/lig_dom"/>
</dbReference>
<dbReference type="InterPro" id="IPR045851">
    <property type="entry name" value="AMP-bd_C_sf"/>
</dbReference>
<dbReference type="InterPro" id="IPR050237">
    <property type="entry name" value="ATP-dep_AMP-bd_enzyme"/>
</dbReference>
<dbReference type="InterPro" id="IPR025110">
    <property type="entry name" value="AMP-bd_C"/>
</dbReference>
<dbReference type="Gene3D" id="3.40.50.12780">
    <property type="entry name" value="N-terminal domain of ligase-like"/>
    <property type="match status" value="1"/>
</dbReference>
<dbReference type="Proteomes" id="UP001315001">
    <property type="component" value="Unassembled WGS sequence"/>
</dbReference>
<keyword evidence="3" id="KW-0436">Ligase</keyword>
<comment type="caution">
    <text evidence="3">The sequence shown here is derived from an EMBL/GenBank/DDBJ whole genome shotgun (WGS) entry which is preliminary data.</text>
</comment>
<evidence type="ECO:0000259" key="1">
    <source>
        <dbReference type="Pfam" id="PF00501"/>
    </source>
</evidence>
<reference evidence="3 4" key="1">
    <citation type="submission" date="2021-02" db="EMBL/GenBank/DDBJ databases">
        <title>Lactate utilizing bacteria of the human gut.</title>
        <authorList>
            <person name="Sheridan P.O."/>
        </authorList>
    </citation>
    <scope>NUCLEOTIDE SEQUENCE [LARGE SCALE GENOMIC DNA]</scope>
    <source>
        <strain evidence="3 4">HTF-83D</strain>
    </source>
</reference>
<dbReference type="EMBL" id="JAFIQO010000032">
    <property type="protein sequence ID" value="MBP0055989.1"/>
    <property type="molecule type" value="Genomic_DNA"/>
</dbReference>
<dbReference type="InterPro" id="IPR042099">
    <property type="entry name" value="ANL_N_sf"/>
</dbReference>
<dbReference type="Pfam" id="PF13193">
    <property type="entry name" value="AMP-binding_C"/>
    <property type="match status" value="1"/>
</dbReference>
<dbReference type="RefSeq" id="WP_209292884.1">
    <property type="nucleotide sequence ID" value="NZ_JAFIQO010000032.1"/>
</dbReference>
<dbReference type="GO" id="GO:0016874">
    <property type="term" value="F:ligase activity"/>
    <property type="evidence" value="ECO:0007669"/>
    <property type="project" value="UniProtKB-KW"/>
</dbReference>
<evidence type="ECO:0000313" key="4">
    <source>
        <dbReference type="Proteomes" id="UP001315001"/>
    </source>
</evidence>
<dbReference type="SUPFAM" id="SSF56801">
    <property type="entry name" value="Acetyl-CoA synthetase-like"/>
    <property type="match status" value="1"/>
</dbReference>
<feature type="domain" description="AMP-dependent synthetase/ligase" evidence="1">
    <location>
        <begin position="62"/>
        <end position="451"/>
    </location>
</feature>
<dbReference type="PANTHER" id="PTHR43767">
    <property type="entry name" value="LONG-CHAIN-FATTY-ACID--COA LIGASE"/>
    <property type="match status" value="1"/>
</dbReference>
<organism evidence="3 4">
    <name type="scientific">Anaerobutyricum soehngenii</name>
    <dbReference type="NCBI Taxonomy" id="105843"/>
    <lineage>
        <taxon>Bacteria</taxon>
        <taxon>Bacillati</taxon>
        <taxon>Bacillota</taxon>
        <taxon>Clostridia</taxon>
        <taxon>Lachnospirales</taxon>
        <taxon>Lachnospiraceae</taxon>
        <taxon>Anaerobutyricum</taxon>
    </lineage>
</organism>
<sequence>MKKGGIKFLLGKEKKYKMNNCKRQTGYASVDKPWLQFYAKDIVKKTIPKMSAYDYVMDNSTSYKNECAINYFDRKITYKQMQDNIEEVIRAFTKIGVNEGMAVAFLVPTLPESIYSFYALNKIHAISCWIDPRCGVERIARSIKEAKAHTIVIIDLLLPKLKEIEKFVRIKNVIVLSAAESLPLGTKILFNLKRKNIEEDLNEKCILWKQFIKNGCNYKEKAYTGDYITAIEYTSGTSSTPKGVVILNDAINALAYQYKLSGVEHHPGDIALNVMPLFLMYGLACGVHMPFSLGMTNVVIPNVSPDNFPRYVKKYRPQHFMVNPILFDSLVNSDEMKDVDFSGVISPAVGGSAISSKKEEEYNLFLKKHNNGHKLAKGYGATEAGSAFAAVISNESDQKGSVGIPLPLNIVSVFSYSLDEENEIVRSVNELRYNEEGEICITGPTLMKEYLNNSELTNKVLIKHKDGKIWLHTGDRGYINERGNIFVYDRIGRMIITPDSHNIYLASIEEVINSHIAVDECAVVGIKVDGYEKGKLPKAVIKLKEEYINKRDTVIRELIELNNRKLPERDVARYYEILEEFPMTLGGKIDYKKLEKTTKGEFVDANIIISELI</sequence>
<accession>A0ABS3ZGE2</accession>
<protein>
    <submittedName>
        <fullName evidence="3">Acyl--CoA ligase</fullName>
    </submittedName>
</protein>
<keyword evidence="4" id="KW-1185">Reference proteome</keyword>
<proteinExistence type="predicted"/>
<dbReference type="PANTHER" id="PTHR43767:SF1">
    <property type="entry name" value="NONRIBOSOMAL PEPTIDE SYNTHASE PES1 (EUROFUNG)-RELATED"/>
    <property type="match status" value="1"/>
</dbReference>